<feature type="domain" description="Cadherin" evidence="19">
    <location>
        <begin position="1124"/>
        <end position="1228"/>
    </location>
</feature>
<evidence type="ECO:0000256" key="5">
    <source>
        <dbReference type="ARBA" id="ARBA00022723"/>
    </source>
</evidence>
<feature type="domain" description="Cadherin" evidence="19">
    <location>
        <begin position="1544"/>
        <end position="1649"/>
    </location>
</feature>
<evidence type="ECO:0000256" key="7">
    <source>
        <dbReference type="ARBA" id="ARBA00022737"/>
    </source>
</evidence>
<dbReference type="Gene3D" id="2.60.40.60">
    <property type="entry name" value="Cadherins"/>
    <property type="match status" value="17"/>
</dbReference>
<keyword evidence="13" id="KW-0325">Glycoprotein</keyword>
<dbReference type="GO" id="GO:0009653">
    <property type="term" value="P:anatomical structure morphogenesis"/>
    <property type="evidence" value="ECO:0007669"/>
    <property type="project" value="UniProtKB-ARBA"/>
</dbReference>
<feature type="domain" description="Cadherin" evidence="19">
    <location>
        <begin position="93"/>
        <end position="193"/>
    </location>
</feature>
<keyword evidence="6 17" id="KW-0732">Signal</keyword>
<evidence type="ECO:0000256" key="3">
    <source>
        <dbReference type="ARBA" id="ARBA00022536"/>
    </source>
</evidence>
<feature type="domain" description="Cadherin" evidence="19">
    <location>
        <begin position="1229"/>
        <end position="1334"/>
    </location>
</feature>
<dbReference type="FunFam" id="2.60.40.60:FF:000037">
    <property type="entry name" value="FAT atypical cadherin 1"/>
    <property type="match status" value="1"/>
</dbReference>
<evidence type="ECO:0000256" key="2">
    <source>
        <dbReference type="ARBA" id="ARBA00022475"/>
    </source>
</evidence>
<dbReference type="FunFam" id="2.60.40.60:FF:000104">
    <property type="entry name" value="cadherin-23 isoform X1"/>
    <property type="match status" value="1"/>
</dbReference>
<keyword evidence="4" id="KW-0812">Transmembrane</keyword>
<evidence type="ECO:0000256" key="11">
    <source>
        <dbReference type="ARBA" id="ARBA00023136"/>
    </source>
</evidence>
<dbReference type="PROSITE" id="PS00232">
    <property type="entry name" value="CADHERIN_1"/>
    <property type="match status" value="8"/>
</dbReference>
<keyword evidence="5" id="KW-0479">Metal-binding</keyword>
<dbReference type="InterPro" id="IPR049883">
    <property type="entry name" value="NOTCH1_EGF-like"/>
</dbReference>
<feature type="domain" description="Cadherin" evidence="19">
    <location>
        <begin position="919"/>
        <end position="1022"/>
    </location>
</feature>
<dbReference type="FunFam" id="2.60.40.60:FF:000020">
    <property type="entry name" value="Dachsous cadherin-related 1b"/>
    <property type="match status" value="3"/>
</dbReference>
<keyword evidence="8 14" id="KW-0106">Calcium</keyword>
<dbReference type="GO" id="GO:0005911">
    <property type="term" value="C:cell-cell junction"/>
    <property type="evidence" value="ECO:0007669"/>
    <property type="project" value="TreeGrafter"/>
</dbReference>
<evidence type="ECO:0000259" key="19">
    <source>
        <dbReference type="PROSITE" id="PS50268"/>
    </source>
</evidence>
<feature type="domain" description="Cadherin" evidence="19">
    <location>
        <begin position="716"/>
        <end position="816"/>
    </location>
</feature>
<dbReference type="PRINTS" id="PR00205">
    <property type="entry name" value="CADHERIN"/>
</dbReference>
<keyword evidence="2" id="KW-1003">Cell membrane</keyword>
<sequence length="2181" mass="239872">MVEWIMAVPGPWRVQSTLLSLFMMLGSTWCIGPPSPRGVDGAGRRRQRAGPVQDVHPTWDNGSTSHGSDPGLQYALVAHQSSERRQRQMPLVQPVSYSFQAKEDTAPGAVVGRVQAAYRDNARPITYSVLEDNGDQLFLLNRLSGDLLLSRGLDFETQSFYILTVGWQEEGRPLSSVRVYFNVLDVNDNPPEFEPDTYSASLLEDVPAGTCFLLLNVADRDAGENSDLDLQILAGDDERVFSVDPAGKLCLNSELDREKKPSYNLTVTASDRPQISSQRFTSTAQVVISVHDVNDNPPVFMSAQSVAIPEDSALHLLITTIQAEDADSGSNGDVFYYLNDSLSSTWVSVHNTSGHVYLQRLLDREQADAFTVAITAVDNGFPRMASTMNLTMHVEDVNDHTPEFPQRAYSLVVREDIPRGSSVFQAQAWDADLGANGEVRYTLSQTSPFAVDAVRGVIVVTEELDRERQSNYTLTVTAEDRGSPPRSSAAVIGITVSDVNDFTPVFSPATQTVHVMENEEDLSQFTQPISAWDDDVGINSQLKYLIQSGNEDSCFSLSPNGTFHVLNSLDREKEPLYILSIIAVDAGWPPLTGTLTMEVVVNDENDNRPRFHEDVYNTIVPEDNPAGAVFAIITATDLDEGVNGEIRYTIVGPDSPFSIEETSGELSTTDVLDRETVAIYNLTVIGSDKHPSHPLSSSVLVNVLVGDVNDHWPQFQNSPYVAHVPTEMDPESVVCAVRATDRDIEMNAELQFSLYGPSVELFKINPRSGTVFTSSFLTGTDGLTIDVHVEDSGEVPHFDVTTISVMFHNSSEFPVVNVDVVTELLSEDMPVGALVAIVNATSPRPGPFYFYLASGDTDKMFQMDESSGELTVQHPLDYESKKDFTLLVEARDSGSPPFSSFAEIHINISDVNDNFPQFMQSEFRCEIFENSLPIWVCDVFAIDADSKSYGMVQYSIVEGNPDSHFIVDSENGELSTTLSLDREDIAEYNLTVEATDQDNPLNRARATVIVVVLDRNDHAPRFSQIFMAEVPEDAPIGHTVLQVISADDDIDDNAEITYSIIQQSHDIPFRIDNTNGFITVMGQLDREKQDHYIVRVNANDSAWSISTDVTLVLLDVNDNKPVFSHTFPTVNLPETKAQEEFVFRVIATDADTGKNSEVVYNIEPPDDHFWVNATSGEIYTSQPMVLHHSTFEVFNLTVFAYDCGITSLFGNTTVMVRLVPYNYHPPTFLHSPSKMSIPFDLPIGTEVVQFSAVDKDSNHSPNEIEYGLKNGNASDWFWIQADNGKVTLNGSLREHLSEVLTLSVTAKDSGYPPLSSQVEITFEIIARNHFSPNFVEPYAVFSIPEDFPVGSVIGKIQAEDEDSGANGVVTYSIRQELEYLPFSLGKRSALLSLIRELDFEKQRLYHFQIEAVDGGWSSKMGITNITVNIVDVNDNPPSFGALEYVASVPENSGIGTIVFIAKATDPDSTTNAQLTYSLISGDVERFSVDSVNGTITTADIFDYEQEQIFDVMVKVSNMGGQGLFSVAHVVIQILDINEFIPTFKTKEYNFSVFTHDPIGTRVGKVTATDFDQGPEGEVFYLLFGLNKNMGFEIDRHSGDIYTTGSLRMHGNSPAVLTVLAKNRGVISGTNVDEGSVRISIIEMNNAPEFTPTLYSTNVRENIAVGTSVVRVSALDKDSIWYWSQFSFSIEQGNKNTAFVIHPLSGVISVNSPLDREQLAHYNLSVTATDKGTPPATGTANVLVTVDDVNDNAPTLGFTQAQVKENQPHGTIVARLNASDLDLPPNQGPFTFWVVKPMMGSAFSLTADGVLFTTRSMDREAYSVYHVPVAVRDAGTPPLTSTTVFHISVMDENDNPHMQRNIHIEVKYYGSSFQGGRIGHVTPQGDDESYMFNCSIKTGRSNMFDIPYGTCELWSAPFQGEATYNITIEATDQFLFPVNNSVYVNYKGFTNASMDSCILFYVSSSSIHEFLTHNYLRFVKALDSLFNLKASKTHVFGIKVLDTEILLLAAVKSYNGQYLSREVASGISTGHKKVLEAQTNVTISHITSDPCLTDPCQNGATCGKNIHIGPNVAVLESSTVIFVSPQMEIFNCTCSAGFTGTLCEADIDECESNPCKNKGTCVNNHGGFYCHCQNGFFGPSCATDFDECPTEKCQNGGSCVNAQDGIHCLCDAGYKGSKYGYG</sequence>
<comment type="subcellular location">
    <subcellularLocation>
        <location evidence="1">Cell membrane</location>
        <topology evidence="1">Single-pass type I membrane protein</topology>
    </subcellularLocation>
</comment>
<evidence type="ECO:0000256" key="8">
    <source>
        <dbReference type="ARBA" id="ARBA00022837"/>
    </source>
</evidence>
<feature type="domain" description="EGF-like" evidence="18">
    <location>
        <begin position="2046"/>
        <end position="2103"/>
    </location>
</feature>
<dbReference type="CDD" id="cd11304">
    <property type="entry name" value="Cadherin_repeat"/>
    <property type="match status" value="15"/>
</dbReference>
<evidence type="ECO:0000313" key="20">
    <source>
        <dbReference type="EMBL" id="KAK0143246.1"/>
    </source>
</evidence>
<dbReference type="PROSITE" id="PS00010">
    <property type="entry name" value="ASX_HYDROXYL"/>
    <property type="match status" value="1"/>
</dbReference>
<dbReference type="InterPro" id="IPR015919">
    <property type="entry name" value="Cadherin-like_sf"/>
</dbReference>
<dbReference type="FunFam" id="2.60.40.60:FF:000080">
    <property type="entry name" value="FAT atypical cadherin 1"/>
    <property type="match status" value="1"/>
</dbReference>
<keyword evidence="10" id="KW-1133">Transmembrane helix</keyword>
<dbReference type="InterPro" id="IPR020894">
    <property type="entry name" value="Cadherin_CS"/>
</dbReference>
<feature type="signal peptide" evidence="17">
    <location>
        <begin position="1"/>
        <end position="30"/>
    </location>
</feature>
<dbReference type="SMART" id="SM00181">
    <property type="entry name" value="EGF"/>
    <property type="match status" value="3"/>
</dbReference>
<feature type="domain" description="Cadherin" evidence="19">
    <location>
        <begin position="194"/>
        <end position="300"/>
    </location>
</feature>
<evidence type="ECO:0000256" key="16">
    <source>
        <dbReference type="SAM" id="MobiDB-lite"/>
    </source>
</evidence>
<dbReference type="GO" id="GO:0007156">
    <property type="term" value="P:homophilic cell adhesion via plasma membrane adhesion molecules"/>
    <property type="evidence" value="ECO:0007669"/>
    <property type="project" value="InterPro"/>
</dbReference>
<feature type="domain" description="Cadherin" evidence="19">
    <location>
        <begin position="1335"/>
        <end position="1439"/>
    </location>
</feature>
<keyword evidence="9" id="KW-0130">Cell adhesion</keyword>
<keyword evidence="12 15" id="KW-1015">Disulfide bond</keyword>
<dbReference type="PANTHER" id="PTHR24025:SF31">
    <property type="entry name" value="NEURAL-CADHERIN"/>
    <property type="match status" value="1"/>
</dbReference>
<feature type="chain" id="PRO_5041205505" evidence="17">
    <location>
        <begin position="31"/>
        <end position="2181"/>
    </location>
</feature>
<evidence type="ECO:0000256" key="6">
    <source>
        <dbReference type="ARBA" id="ARBA00022729"/>
    </source>
</evidence>
<dbReference type="GO" id="GO:0005886">
    <property type="term" value="C:plasma membrane"/>
    <property type="evidence" value="ECO:0007669"/>
    <property type="project" value="UniProtKB-SubCell"/>
</dbReference>
<dbReference type="Proteomes" id="UP001174136">
    <property type="component" value="Unassembled WGS sequence"/>
</dbReference>
<feature type="region of interest" description="Disordered" evidence="16">
    <location>
        <begin position="36"/>
        <end position="66"/>
    </location>
</feature>
<evidence type="ECO:0000256" key="10">
    <source>
        <dbReference type="ARBA" id="ARBA00022989"/>
    </source>
</evidence>
<feature type="domain" description="EGF-like" evidence="18">
    <location>
        <begin position="2105"/>
        <end position="2141"/>
    </location>
</feature>
<feature type="domain" description="Cadherin" evidence="19">
    <location>
        <begin position="300"/>
        <end position="404"/>
    </location>
</feature>
<dbReference type="SMART" id="SM00112">
    <property type="entry name" value="CA"/>
    <property type="match status" value="17"/>
</dbReference>
<evidence type="ECO:0000259" key="18">
    <source>
        <dbReference type="PROSITE" id="PS50026"/>
    </source>
</evidence>
<evidence type="ECO:0000313" key="21">
    <source>
        <dbReference type="Proteomes" id="UP001174136"/>
    </source>
</evidence>
<name>A0AA47MND8_MERPO</name>
<dbReference type="FunFam" id="2.60.40.60:FF:000106">
    <property type="entry name" value="FAT atypical cadherin 4"/>
    <property type="match status" value="1"/>
</dbReference>
<dbReference type="InterPro" id="IPR050971">
    <property type="entry name" value="Cadherin-domain_protein"/>
</dbReference>
<dbReference type="InterPro" id="IPR002126">
    <property type="entry name" value="Cadherin-like_dom"/>
</dbReference>
<evidence type="ECO:0000256" key="9">
    <source>
        <dbReference type="ARBA" id="ARBA00022889"/>
    </source>
</evidence>
<dbReference type="SMART" id="SM00179">
    <property type="entry name" value="EGF_CA"/>
    <property type="match status" value="2"/>
</dbReference>
<dbReference type="PROSITE" id="PS50268">
    <property type="entry name" value="CADHERIN_2"/>
    <property type="match status" value="17"/>
</dbReference>
<keyword evidence="11" id="KW-0472">Membrane</keyword>
<keyword evidence="3 15" id="KW-0245">EGF-like domain</keyword>
<organism evidence="20 21">
    <name type="scientific">Merluccius polli</name>
    <name type="common">Benguela hake</name>
    <name type="synonym">Merluccius cadenati</name>
    <dbReference type="NCBI Taxonomy" id="89951"/>
    <lineage>
        <taxon>Eukaryota</taxon>
        <taxon>Metazoa</taxon>
        <taxon>Chordata</taxon>
        <taxon>Craniata</taxon>
        <taxon>Vertebrata</taxon>
        <taxon>Euteleostomi</taxon>
        <taxon>Actinopterygii</taxon>
        <taxon>Neopterygii</taxon>
        <taxon>Teleostei</taxon>
        <taxon>Neoteleostei</taxon>
        <taxon>Acanthomorphata</taxon>
        <taxon>Zeiogadaria</taxon>
        <taxon>Gadariae</taxon>
        <taxon>Gadiformes</taxon>
        <taxon>Gadoidei</taxon>
        <taxon>Merlucciidae</taxon>
        <taxon>Merluccius</taxon>
    </lineage>
</organism>
<evidence type="ECO:0000256" key="17">
    <source>
        <dbReference type="SAM" id="SignalP"/>
    </source>
</evidence>
<dbReference type="Gene3D" id="2.10.25.10">
    <property type="entry name" value="Laminin"/>
    <property type="match status" value="3"/>
</dbReference>
<dbReference type="FunFam" id="2.60.40.60:FF:000123">
    <property type="entry name" value="Protocadherin beta 4"/>
    <property type="match status" value="1"/>
</dbReference>
<evidence type="ECO:0000256" key="1">
    <source>
        <dbReference type="ARBA" id="ARBA00004251"/>
    </source>
</evidence>
<evidence type="ECO:0000256" key="13">
    <source>
        <dbReference type="ARBA" id="ARBA00023180"/>
    </source>
</evidence>
<evidence type="ECO:0000256" key="15">
    <source>
        <dbReference type="PROSITE-ProRule" id="PRU00076"/>
    </source>
</evidence>
<feature type="domain" description="Cadherin" evidence="19">
    <location>
        <begin position="1650"/>
        <end position="1755"/>
    </location>
</feature>
<dbReference type="CDD" id="cd00054">
    <property type="entry name" value="EGF_CA"/>
    <property type="match status" value="2"/>
</dbReference>
<keyword evidence="21" id="KW-1185">Reference proteome</keyword>
<feature type="domain" description="EGF-like" evidence="18">
    <location>
        <begin position="2143"/>
        <end position="2176"/>
    </location>
</feature>
<dbReference type="PROSITE" id="PS01186">
    <property type="entry name" value="EGF_2"/>
    <property type="match status" value="2"/>
</dbReference>
<dbReference type="FunFam" id="2.60.40.60:FF:000033">
    <property type="entry name" value="FAT atypical cadherin 1"/>
    <property type="match status" value="1"/>
</dbReference>
<dbReference type="InterPro" id="IPR001881">
    <property type="entry name" value="EGF-like_Ca-bd_dom"/>
</dbReference>
<accession>A0AA47MND8</accession>
<feature type="domain" description="Cadherin" evidence="19">
    <location>
        <begin position="825"/>
        <end position="918"/>
    </location>
</feature>
<evidence type="ECO:0000256" key="4">
    <source>
        <dbReference type="ARBA" id="ARBA00022692"/>
    </source>
</evidence>
<dbReference type="FunFam" id="2.10.25.10:FF:000066">
    <property type="entry name" value="FAT atypical cadherin 4"/>
    <property type="match status" value="1"/>
</dbReference>
<dbReference type="PANTHER" id="PTHR24025">
    <property type="entry name" value="DESMOGLEIN FAMILY MEMBER"/>
    <property type="match status" value="1"/>
</dbReference>
<dbReference type="EMBL" id="JAOPHQ010003424">
    <property type="protein sequence ID" value="KAK0143246.1"/>
    <property type="molecule type" value="Genomic_DNA"/>
</dbReference>
<evidence type="ECO:0000256" key="14">
    <source>
        <dbReference type="PROSITE-ProRule" id="PRU00043"/>
    </source>
</evidence>
<reference evidence="20" key="1">
    <citation type="journal article" date="2023" name="Front. Mar. Sci.">
        <title>A new Merluccius polli reference genome to investigate the effects of global change in West African waters.</title>
        <authorList>
            <person name="Mateo J.L."/>
            <person name="Blanco-Fernandez C."/>
            <person name="Garcia-Vazquez E."/>
            <person name="Machado-Schiaffino G."/>
        </authorList>
    </citation>
    <scope>NUCLEOTIDE SEQUENCE</scope>
    <source>
        <strain evidence="20">C29</strain>
        <tissue evidence="20">Fin</tissue>
    </source>
</reference>
<feature type="domain" description="Cadherin" evidence="19">
    <location>
        <begin position="1754"/>
        <end position="1857"/>
    </location>
</feature>
<dbReference type="FunFam" id="2.60.40.60:FF:000279">
    <property type="entry name" value="Protocadherin-16, putative"/>
    <property type="match status" value="1"/>
</dbReference>
<gene>
    <name evidence="20" type="primary">FAT4_0</name>
    <name evidence="20" type="ORF">N1851_018623</name>
</gene>
<feature type="disulfide bond" evidence="15">
    <location>
        <begin position="2131"/>
        <end position="2140"/>
    </location>
</feature>
<proteinExistence type="predicted"/>
<dbReference type="InterPro" id="IPR000152">
    <property type="entry name" value="EGF-type_Asp/Asn_hydroxyl_site"/>
</dbReference>
<dbReference type="Pfam" id="PF00028">
    <property type="entry name" value="Cadherin"/>
    <property type="match status" value="16"/>
</dbReference>
<dbReference type="Pfam" id="PF00008">
    <property type="entry name" value="EGF"/>
    <property type="match status" value="1"/>
</dbReference>
<dbReference type="FunFam" id="2.60.40.60:FF:000024">
    <property type="entry name" value="FAT atypical cadherin 3"/>
    <property type="match status" value="2"/>
</dbReference>
<dbReference type="GO" id="GO:0005509">
    <property type="term" value="F:calcium ion binding"/>
    <property type="evidence" value="ECO:0007669"/>
    <property type="project" value="UniProtKB-UniRule"/>
</dbReference>
<comment type="caution">
    <text evidence="20">The sequence shown here is derived from an EMBL/GenBank/DDBJ whole genome shotgun (WGS) entry which is preliminary data.</text>
</comment>
<dbReference type="SUPFAM" id="SSF57196">
    <property type="entry name" value="EGF/Laminin"/>
    <property type="match status" value="2"/>
</dbReference>
<dbReference type="FunFam" id="2.60.40.60:FF:000092">
    <property type="entry name" value="Protocadherin 8"/>
    <property type="match status" value="1"/>
</dbReference>
<dbReference type="PROSITE" id="PS00022">
    <property type="entry name" value="EGF_1"/>
    <property type="match status" value="2"/>
</dbReference>
<feature type="domain" description="Cadherin" evidence="19">
    <location>
        <begin position="405"/>
        <end position="506"/>
    </location>
</feature>
<feature type="domain" description="Cadherin" evidence="19">
    <location>
        <begin position="1022"/>
        <end position="1123"/>
    </location>
</feature>
<dbReference type="PROSITE" id="PS50026">
    <property type="entry name" value="EGF_3"/>
    <property type="match status" value="3"/>
</dbReference>
<dbReference type="InterPro" id="IPR000742">
    <property type="entry name" value="EGF"/>
</dbReference>
<dbReference type="SUPFAM" id="SSF49313">
    <property type="entry name" value="Cadherin-like"/>
    <property type="match status" value="17"/>
</dbReference>
<evidence type="ECO:0000256" key="12">
    <source>
        <dbReference type="ARBA" id="ARBA00023157"/>
    </source>
</evidence>
<keyword evidence="7" id="KW-0677">Repeat</keyword>
<feature type="domain" description="Cadherin" evidence="19">
    <location>
        <begin position="1440"/>
        <end position="1543"/>
    </location>
</feature>
<feature type="domain" description="Cadherin" evidence="19">
    <location>
        <begin position="507"/>
        <end position="611"/>
    </location>
</feature>
<protein>
    <submittedName>
        <fullName evidence="20">Protocadherin Fat 4</fullName>
    </submittedName>
</protein>
<feature type="domain" description="Cadherin" evidence="19">
    <location>
        <begin position="612"/>
        <end position="715"/>
    </location>
</feature>
<feature type="disulfide bond" evidence="15">
    <location>
        <begin position="2093"/>
        <end position="2102"/>
    </location>
</feature>
<dbReference type="Pfam" id="PF07645">
    <property type="entry name" value="EGF_CA"/>
    <property type="match status" value="1"/>
</dbReference>
<comment type="caution">
    <text evidence="15">Lacks conserved residue(s) required for the propagation of feature annotation.</text>
</comment>